<protein>
    <submittedName>
        <fullName evidence="1">Uncharacterized protein</fullName>
    </submittedName>
</protein>
<organism evidence="1 2">
    <name type="scientific">Phyllachora maydis</name>
    <dbReference type="NCBI Taxonomy" id="1825666"/>
    <lineage>
        <taxon>Eukaryota</taxon>
        <taxon>Fungi</taxon>
        <taxon>Dikarya</taxon>
        <taxon>Ascomycota</taxon>
        <taxon>Pezizomycotina</taxon>
        <taxon>Sordariomycetes</taxon>
        <taxon>Sordariomycetidae</taxon>
        <taxon>Phyllachorales</taxon>
        <taxon>Phyllachoraceae</taxon>
        <taxon>Phyllachora</taxon>
    </lineage>
</organism>
<dbReference type="AlphaFoldDB" id="A0AAD9MEL1"/>
<name>A0AAD9MEL1_9PEZI</name>
<dbReference type="Proteomes" id="UP001217918">
    <property type="component" value="Unassembled WGS sequence"/>
</dbReference>
<evidence type="ECO:0000313" key="1">
    <source>
        <dbReference type="EMBL" id="KAK2073562.1"/>
    </source>
</evidence>
<gene>
    <name evidence="1" type="ORF">P8C59_007839</name>
</gene>
<proteinExistence type="predicted"/>
<dbReference type="EMBL" id="JAQQPM010000007">
    <property type="protein sequence ID" value="KAK2073562.1"/>
    <property type="molecule type" value="Genomic_DNA"/>
</dbReference>
<sequence length="115" mass="13099">MMARVNACTKKRDATRKSIRQGLNARMLELDQRIRKSAAQYQHERDAKLKAHLNRLMDAIQAKQVIEKAIEAKIRGLERRTQNLTATLAVLFEGRQQDADAAMQSACEPDDATHR</sequence>
<accession>A0AAD9MEL1</accession>
<comment type="caution">
    <text evidence="1">The sequence shown here is derived from an EMBL/GenBank/DDBJ whole genome shotgun (WGS) entry which is preliminary data.</text>
</comment>
<keyword evidence="2" id="KW-1185">Reference proteome</keyword>
<reference evidence="1" key="1">
    <citation type="journal article" date="2023" name="Mol. Plant Microbe Interact.">
        <title>Elucidating the Obligate Nature and Biological Capacity of an Invasive Fungal Corn Pathogen.</title>
        <authorList>
            <person name="MacCready J.S."/>
            <person name="Roggenkamp E.M."/>
            <person name="Gdanetz K."/>
            <person name="Chilvers M.I."/>
        </authorList>
    </citation>
    <scope>NUCLEOTIDE SEQUENCE</scope>
    <source>
        <strain evidence="1">PM02</strain>
    </source>
</reference>
<evidence type="ECO:0000313" key="2">
    <source>
        <dbReference type="Proteomes" id="UP001217918"/>
    </source>
</evidence>